<proteinExistence type="inferred from homology"/>
<dbReference type="InterPro" id="IPR000522">
    <property type="entry name" value="ABC_transptr_permease_BtuC"/>
</dbReference>
<sequence length="326" mass="34840">MLNLALIAIWLLLSLVSLCLGQYHVSIDEAIKILLGSDADATARSVMYDIRIPRILLSSLCGGSLALAGLSLQAVFKNPLVGPHIVGVSTAAAFGGALCILLGFGSFYIVGFAFFFGLAALFMLYFIAKLVARADIFSLILAGIVINGVFAALTSLVQYLADNEEVLPNIVYWLLGSFVSANYDKITLMAIVALPCATILIMLRWRFNLLSLNDDDLKVLGLNIVRLRSVILLLCTLLIAVQVSVSGNIGWVGLVVPHIVRLIAGSDHVRLMPACFIAGAVFMLAIDDLSRCISSAEVPLGILSALVGSPIFAFLLKRSSKNAKSN</sequence>
<dbReference type="GO" id="GO:0005886">
    <property type="term" value="C:plasma membrane"/>
    <property type="evidence" value="ECO:0007669"/>
    <property type="project" value="UniProtKB-SubCell"/>
</dbReference>
<organism evidence="9 10">
    <name type="scientific">Campylobacter rectus</name>
    <name type="common">Wolinella recta</name>
    <dbReference type="NCBI Taxonomy" id="203"/>
    <lineage>
        <taxon>Bacteria</taxon>
        <taxon>Pseudomonadati</taxon>
        <taxon>Campylobacterota</taxon>
        <taxon>Epsilonproteobacteria</taxon>
        <taxon>Campylobacterales</taxon>
        <taxon>Campylobacteraceae</taxon>
        <taxon>Campylobacter</taxon>
    </lineage>
</organism>
<evidence type="ECO:0000256" key="4">
    <source>
        <dbReference type="ARBA" id="ARBA00022475"/>
    </source>
</evidence>
<evidence type="ECO:0000256" key="5">
    <source>
        <dbReference type="ARBA" id="ARBA00022692"/>
    </source>
</evidence>
<dbReference type="KEGG" id="crx:CRECT_1066"/>
<comment type="similarity">
    <text evidence="2">Belongs to the binding-protein-dependent transport system permease family. FecCD subfamily.</text>
</comment>
<dbReference type="EMBL" id="CP012543">
    <property type="protein sequence ID" value="QCD46731.1"/>
    <property type="molecule type" value="Genomic_DNA"/>
</dbReference>
<name>A0A6G5QM56_CAMRE</name>
<accession>A0A6G5QM56</accession>
<dbReference type="Pfam" id="PF01032">
    <property type="entry name" value="FecCD"/>
    <property type="match status" value="1"/>
</dbReference>
<dbReference type="Gene3D" id="1.10.3470.10">
    <property type="entry name" value="ABC transporter involved in vitamin B12 uptake, BtuC"/>
    <property type="match status" value="1"/>
</dbReference>
<feature type="transmembrane region" description="Helical" evidence="8">
    <location>
        <begin position="268"/>
        <end position="286"/>
    </location>
</feature>
<keyword evidence="3" id="KW-0813">Transport</keyword>
<dbReference type="InterPro" id="IPR037294">
    <property type="entry name" value="ABC_BtuC-like"/>
</dbReference>
<protein>
    <submittedName>
        <fullName evidence="9">ABC transporter, permease protein</fullName>
    </submittedName>
</protein>
<feature type="transmembrane region" description="Helical" evidence="8">
    <location>
        <begin position="109"/>
        <end position="127"/>
    </location>
</feature>
<evidence type="ECO:0000256" key="1">
    <source>
        <dbReference type="ARBA" id="ARBA00004651"/>
    </source>
</evidence>
<keyword evidence="5 8" id="KW-0812">Transmembrane</keyword>
<keyword evidence="6 8" id="KW-1133">Transmembrane helix</keyword>
<feature type="transmembrane region" description="Helical" evidence="8">
    <location>
        <begin position="298"/>
        <end position="316"/>
    </location>
</feature>
<dbReference type="PANTHER" id="PTHR30472:SF70">
    <property type="entry name" value="MOLYBDATE IMPORT SYSTEM PERMEASE PROTEIN MOLB"/>
    <property type="match status" value="1"/>
</dbReference>
<gene>
    <name evidence="9" type="ORF">CRECT_1066</name>
</gene>
<dbReference type="PANTHER" id="PTHR30472">
    <property type="entry name" value="FERRIC ENTEROBACTIN TRANSPORT SYSTEM PERMEASE PROTEIN"/>
    <property type="match status" value="1"/>
</dbReference>
<keyword evidence="7 8" id="KW-0472">Membrane</keyword>
<keyword evidence="4" id="KW-1003">Cell membrane</keyword>
<feature type="transmembrane region" description="Helical" evidence="8">
    <location>
        <begin position="55"/>
        <end position="76"/>
    </location>
</feature>
<dbReference type="AlphaFoldDB" id="A0A6G5QM56"/>
<feature type="transmembrane region" description="Helical" evidence="8">
    <location>
        <begin position="227"/>
        <end position="256"/>
    </location>
</feature>
<dbReference type="RefSeq" id="WP_004320595.1">
    <property type="nucleotide sequence ID" value="NZ_CAJPTG010000085.1"/>
</dbReference>
<evidence type="ECO:0000256" key="2">
    <source>
        <dbReference type="ARBA" id="ARBA00007935"/>
    </source>
</evidence>
<evidence type="ECO:0000256" key="7">
    <source>
        <dbReference type="ARBA" id="ARBA00023136"/>
    </source>
</evidence>
<evidence type="ECO:0000256" key="8">
    <source>
        <dbReference type="SAM" id="Phobius"/>
    </source>
</evidence>
<feature type="transmembrane region" description="Helical" evidence="8">
    <location>
        <begin position="139"/>
        <end position="160"/>
    </location>
</feature>
<evidence type="ECO:0000313" key="10">
    <source>
        <dbReference type="Proteomes" id="UP000502377"/>
    </source>
</evidence>
<evidence type="ECO:0000313" key="9">
    <source>
        <dbReference type="EMBL" id="QCD46731.1"/>
    </source>
</evidence>
<dbReference type="SUPFAM" id="SSF81345">
    <property type="entry name" value="ABC transporter involved in vitamin B12 uptake, BtuC"/>
    <property type="match status" value="1"/>
</dbReference>
<dbReference type="GO" id="GO:0022857">
    <property type="term" value="F:transmembrane transporter activity"/>
    <property type="evidence" value="ECO:0007669"/>
    <property type="project" value="InterPro"/>
</dbReference>
<dbReference type="GO" id="GO:0033214">
    <property type="term" value="P:siderophore-iron import into cell"/>
    <property type="evidence" value="ECO:0007669"/>
    <property type="project" value="TreeGrafter"/>
</dbReference>
<dbReference type="FunFam" id="1.10.3470.10:FF:000001">
    <property type="entry name" value="Vitamin B12 ABC transporter permease BtuC"/>
    <property type="match status" value="1"/>
</dbReference>
<dbReference type="CDD" id="cd06550">
    <property type="entry name" value="TM_ABC_iron-siderophores_like"/>
    <property type="match status" value="1"/>
</dbReference>
<evidence type="ECO:0000256" key="6">
    <source>
        <dbReference type="ARBA" id="ARBA00022989"/>
    </source>
</evidence>
<reference evidence="9 10" key="1">
    <citation type="submission" date="2016-07" db="EMBL/GenBank/DDBJ databases">
        <title>Comparative genomics of the Campylobacter concisus group.</title>
        <authorList>
            <person name="Miller W.G."/>
            <person name="Yee E."/>
            <person name="Chapman M.H."/>
            <person name="Huynh S."/>
            <person name="Bono J.L."/>
            <person name="On S.L.W."/>
            <person name="StLeger J."/>
            <person name="Foster G."/>
            <person name="Parker C.T."/>
        </authorList>
    </citation>
    <scope>NUCLEOTIDE SEQUENCE [LARGE SCALE GENOMIC DNA]</scope>
    <source>
        <strain evidence="9 10">ATCC 33238</strain>
    </source>
</reference>
<dbReference type="Proteomes" id="UP000502377">
    <property type="component" value="Chromosome"/>
</dbReference>
<evidence type="ECO:0000256" key="3">
    <source>
        <dbReference type="ARBA" id="ARBA00022448"/>
    </source>
</evidence>
<feature type="transmembrane region" description="Helical" evidence="8">
    <location>
        <begin position="188"/>
        <end position="207"/>
    </location>
</feature>
<comment type="subcellular location">
    <subcellularLocation>
        <location evidence="1">Cell membrane</location>
        <topology evidence="1">Multi-pass membrane protein</topology>
    </subcellularLocation>
</comment>